<feature type="transmembrane region" description="Helical" evidence="1">
    <location>
        <begin position="65"/>
        <end position="86"/>
    </location>
</feature>
<feature type="transmembrane region" description="Helical" evidence="1">
    <location>
        <begin position="313"/>
        <end position="332"/>
    </location>
</feature>
<evidence type="ECO:0000259" key="2">
    <source>
        <dbReference type="PROSITE" id="PS50234"/>
    </source>
</evidence>
<protein>
    <submittedName>
        <fullName evidence="3">UPF0353 protein</fullName>
    </submittedName>
</protein>
<dbReference type="NCBIfam" id="NF010238">
    <property type="entry name" value="PRK13685.1"/>
    <property type="match status" value="1"/>
</dbReference>
<dbReference type="AlphaFoldDB" id="A0A7I7XER9"/>
<keyword evidence="1" id="KW-0812">Transmembrane</keyword>
<evidence type="ECO:0000313" key="3">
    <source>
        <dbReference type="EMBL" id="BBZ27678.1"/>
    </source>
</evidence>
<keyword evidence="1" id="KW-1133">Transmembrane helix</keyword>
<feature type="transmembrane region" description="Helical" evidence="1">
    <location>
        <begin position="20"/>
        <end position="37"/>
    </location>
</feature>
<dbReference type="InterPro" id="IPR002035">
    <property type="entry name" value="VWF_A"/>
</dbReference>
<keyword evidence="1" id="KW-0472">Membrane</keyword>
<accession>A0A7I7XER9</accession>
<dbReference type="PROSITE" id="PS50234">
    <property type="entry name" value="VWFA"/>
    <property type="match status" value="1"/>
</dbReference>
<dbReference type="PANTHER" id="PTHR37947">
    <property type="entry name" value="BLL2462 PROTEIN"/>
    <property type="match status" value="1"/>
</dbReference>
<name>A0A7I7XER9_9MYCO</name>
<feature type="domain" description="VWFA" evidence="2">
    <location>
        <begin position="99"/>
        <end position="297"/>
    </location>
</feature>
<dbReference type="KEGG" id="mmag:MMAD_19730"/>
<evidence type="ECO:0000313" key="4">
    <source>
        <dbReference type="Proteomes" id="UP000466517"/>
    </source>
</evidence>
<dbReference type="Gene3D" id="3.40.50.410">
    <property type="entry name" value="von Willebrand factor, type A domain"/>
    <property type="match status" value="1"/>
</dbReference>
<reference evidence="3 4" key="1">
    <citation type="journal article" date="2019" name="Emerg. Microbes Infect.">
        <title>Comprehensive subspecies identification of 175 nontuberculous mycobacteria species based on 7547 genomic profiles.</title>
        <authorList>
            <person name="Matsumoto Y."/>
            <person name="Kinjo T."/>
            <person name="Motooka D."/>
            <person name="Nabeya D."/>
            <person name="Jung N."/>
            <person name="Uechi K."/>
            <person name="Horii T."/>
            <person name="Iida T."/>
            <person name="Fujita J."/>
            <person name="Nakamura S."/>
        </authorList>
    </citation>
    <scope>NUCLEOTIDE SEQUENCE [LARGE SCALE GENOMIC DNA]</scope>
    <source>
        <strain evidence="3 4">JCM 13574</strain>
    </source>
</reference>
<keyword evidence="4" id="KW-1185">Reference proteome</keyword>
<dbReference type="SMART" id="SM00327">
    <property type="entry name" value="VWA"/>
    <property type="match status" value="1"/>
</dbReference>
<dbReference type="EMBL" id="AP022610">
    <property type="protein sequence ID" value="BBZ27678.1"/>
    <property type="molecule type" value="Genomic_DNA"/>
</dbReference>
<dbReference type="Pfam" id="PF13519">
    <property type="entry name" value="VWA_2"/>
    <property type="match status" value="1"/>
</dbReference>
<evidence type="ECO:0000256" key="1">
    <source>
        <dbReference type="SAM" id="Phobius"/>
    </source>
</evidence>
<dbReference type="Proteomes" id="UP000466517">
    <property type="component" value="Chromosome"/>
</dbReference>
<gene>
    <name evidence="3" type="ORF">MMAD_19730</name>
</gene>
<dbReference type="SUPFAM" id="SSF53300">
    <property type="entry name" value="vWA-like"/>
    <property type="match status" value="1"/>
</dbReference>
<proteinExistence type="predicted"/>
<sequence>MVTLPGVGPITWSGFEHRWLFLFALVPLALLVLYVVAQIRRRQRLARFIGAAPGRKTTVSRQLRWRHVPIALTLIGLVLLTVALAGPTRDVRIPRNRAVIMLVVDVSQSMNATDVEPTRLAAAQKAAKQFAAHLTPGINLGLIAFAGNSNLLVAPNPNHQDTITALDKLQTADKTATGEAIFTALQSIDTVGVVLSNDGNTPPPPARIVLLSDGDENVPSNPDNPRGAYTAARSAKDQGVPISTIAFGTKDGYVDLNDQRLPVPVGTDTMTKIAELSGGQTYTATSVDELNRDYESVQAQIGYQVLPGPAADGWLRLAVFAATAAAILGLAINRRLPA</sequence>
<dbReference type="InterPro" id="IPR036465">
    <property type="entry name" value="vWFA_dom_sf"/>
</dbReference>
<organism evidence="3 4">
    <name type="scientific">Mycolicibacterium madagascariense</name>
    <dbReference type="NCBI Taxonomy" id="212765"/>
    <lineage>
        <taxon>Bacteria</taxon>
        <taxon>Bacillati</taxon>
        <taxon>Actinomycetota</taxon>
        <taxon>Actinomycetes</taxon>
        <taxon>Mycobacteriales</taxon>
        <taxon>Mycobacteriaceae</taxon>
        <taxon>Mycolicibacterium</taxon>
    </lineage>
</organism>
<dbReference type="PANTHER" id="PTHR37947:SF1">
    <property type="entry name" value="BLL2462 PROTEIN"/>
    <property type="match status" value="1"/>
</dbReference>